<feature type="region of interest" description="Disordered" evidence="2">
    <location>
        <begin position="177"/>
        <end position="222"/>
    </location>
</feature>
<evidence type="ECO:0000256" key="2">
    <source>
        <dbReference type="SAM" id="MobiDB-lite"/>
    </source>
</evidence>
<accession>A0A0N1H0K0</accession>
<dbReference type="STRING" id="1664694.A0A0N1H0K0"/>
<dbReference type="Proteomes" id="UP000038010">
    <property type="component" value="Unassembled WGS sequence"/>
</dbReference>
<dbReference type="AlphaFoldDB" id="A0A0N1H0K0"/>
<dbReference type="EMBL" id="LFJN01000024">
    <property type="protein sequence ID" value="KPI37422.1"/>
    <property type="molecule type" value="Genomic_DNA"/>
</dbReference>
<comment type="caution">
    <text evidence="3">The sequence shown here is derived from an EMBL/GenBank/DDBJ whole genome shotgun (WGS) entry which is preliminary data.</text>
</comment>
<dbReference type="PANTHER" id="PTHR34598">
    <property type="entry name" value="BLL6449 PROTEIN"/>
    <property type="match status" value="1"/>
</dbReference>
<evidence type="ECO:0000313" key="4">
    <source>
        <dbReference type="Proteomes" id="UP000038010"/>
    </source>
</evidence>
<dbReference type="GeneID" id="28730994"/>
<dbReference type="InterPro" id="IPR044053">
    <property type="entry name" value="AsaB-like"/>
</dbReference>
<reference evidence="3 4" key="1">
    <citation type="submission" date="2015-06" db="EMBL/GenBank/DDBJ databases">
        <title>Draft genome of the ant-associated black yeast Phialophora attae CBS 131958.</title>
        <authorList>
            <person name="Moreno L.F."/>
            <person name="Stielow B.J."/>
            <person name="de Hoog S."/>
            <person name="Vicente V.A."/>
            <person name="Weiss V.A."/>
            <person name="de Vries M."/>
            <person name="Cruz L.M."/>
            <person name="Souza E.M."/>
        </authorList>
    </citation>
    <scope>NUCLEOTIDE SEQUENCE [LARGE SCALE GENOMIC DNA]</scope>
    <source>
        <strain evidence="3 4">CBS 131958</strain>
    </source>
</reference>
<name>A0A0N1H0K0_9EURO</name>
<proteinExistence type="inferred from homology"/>
<evidence type="ECO:0000313" key="3">
    <source>
        <dbReference type="EMBL" id="KPI37422.1"/>
    </source>
</evidence>
<sequence>MTTGNFQYLDVKSVVPNEKPWTKVDGPGYSFRLQSHPRPVTNLRTHPEFSQFSTDNSGFSVHHSPSKVTAADFDNDKTVRTTYYDEVAKVLREHLPSGDKVSHIEIFDHTIRKHDPTSPRQPVQQVHIDQTPRSLPDHQRMASYQHPASDFPLAVIDWRTTSPKDLVKVDLMYPKRPASTVSKDSSDASNPPSDDDDRGKEALPDPSSISSTVGYEPRGETLTVAPNSNHQFYYVKDMTPEETMFIKCFDSRSEWINDEGYVSGSENASEDAKKFGGFGSGKKGIAMGTPHTAFVDPETPVGVKGRESIEVRCLVFYDD</sequence>
<dbReference type="VEuPathDB" id="FungiDB:AB675_10349"/>
<dbReference type="RefSeq" id="XP_017997385.1">
    <property type="nucleotide sequence ID" value="XM_018139114.1"/>
</dbReference>
<dbReference type="OrthoDB" id="412788at2759"/>
<keyword evidence="4" id="KW-1185">Reference proteome</keyword>
<protein>
    <submittedName>
        <fullName evidence="3">Uncharacterized protein</fullName>
    </submittedName>
</protein>
<dbReference type="PANTHER" id="PTHR34598:SF4">
    <property type="entry name" value="7ALPHA-CEPHEM-METHOXYLASE P8 CHAIN RELATED PROTEIN"/>
    <property type="match status" value="1"/>
</dbReference>
<gene>
    <name evidence="3" type="ORF">AB675_10349</name>
</gene>
<dbReference type="GO" id="GO:0016491">
    <property type="term" value="F:oxidoreductase activity"/>
    <property type="evidence" value="ECO:0007669"/>
    <property type="project" value="InterPro"/>
</dbReference>
<comment type="similarity">
    <text evidence="1">Belongs to the asaB hydroxylase/desaturase family.</text>
</comment>
<evidence type="ECO:0000256" key="1">
    <source>
        <dbReference type="ARBA" id="ARBA00023604"/>
    </source>
</evidence>
<organism evidence="3 4">
    <name type="scientific">Cyphellophora attinorum</name>
    <dbReference type="NCBI Taxonomy" id="1664694"/>
    <lineage>
        <taxon>Eukaryota</taxon>
        <taxon>Fungi</taxon>
        <taxon>Dikarya</taxon>
        <taxon>Ascomycota</taxon>
        <taxon>Pezizomycotina</taxon>
        <taxon>Eurotiomycetes</taxon>
        <taxon>Chaetothyriomycetidae</taxon>
        <taxon>Chaetothyriales</taxon>
        <taxon>Cyphellophoraceae</taxon>
        <taxon>Cyphellophora</taxon>
    </lineage>
</organism>